<gene>
    <name evidence="2" type="ORF">HPBE_LOCUS26317</name>
</gene>
<accession>A0A183GUE8</accession>
<dbReference type="OrthoDB" id="5807167at2759"/>
<proteinExistence type="predicted"/>
<dbReference type="InterPro" id="IPR019426">
    <property type="entry name" value="7TM_GPCR_serpentine_rcpt_Srv"/>
</dbReference>
<keyword evidence="1" id="KW-1133">Transmembrane helix</keyword>
<keyword evidence="1" id="KW-0812">Transmembrane</keyword>
<dbReference type="EMBL" id="UZAH01039701">
    <property type="protein sequence ID" value="VDP56947.1"/>
    <property type="molecule type" value="Genomic_DNA"/>
</dbReference>
<sequence>MVTASFLVDMVLNIFTIVTGILYIYCEIVLLYLMRNGDKERLSSYFYLVFYSGVVNIVMIANQIFFRLLPALIWVDFFYSLGSAGATVYFSVGFGCELFLILCEAFIAISRYLAFSSNHASNSFWNLKRLQKFLHGILAISVLYGCAYIFCPFKSTPAGSRRELMAYKCAGEQNA</sequence>
<reference evidence="2 3" key="1">
    <citation type="submission" date="2018-11" db="EMBL/GenBank/DDBJ databases">
        <authorList>
            <consortium name="Pathogen Informatics"/>
        </authorList>
    </citation>
    <scope>NUCLEOTIDE SEQUENCE [LARGE SCALE GENOMIC DNA]</scope>
</reference>
<feature type="transmembrane region" description="Helical" evidence="1">
    <location>
        <begin position="133"/>
        <end position="150"/>
    </location>
</feature>
<evidence type="ECO:0000256" key="1">
    <source>
        <dbReference type="SAM" id="Phobius"/>
    </source>
</evidence>
<keyword evidence="1" id="KW-0472">Membrane</keyword>
<feature type="transmembrane region" description="Helical" evidence="1">
    <location>
        <begin position="45"/>
        <end position="66"/>
    </location>
</feature>
<keyword evidence="3" id="KW-1185">Reference proteome</keyword>
<reference evidence="4" key="2">
    <citation type="submission" date="2019-09" db="UniProtKB">
        <authorList>
            <consortium name="WormBaseParasite"/>
        </authorList>
    </citation>
    <scope>IDENTIFICATION</scope>
</reference>
<protein>
    <submittedName>
        <fullName evidence="4">Serpentine receptor class gamma</fullName>
    </submittedName>
</protein>
<evidence type="ECO:0000313" key="4">
    <source>
        <dbReference type="WBParaSite" id="HPBE_0002631801-mRNA-1"/>
    </source>
</evidence>
<organism evidence="3 4">
    <name type="scientific">Heligmosomoides polygyrus</name>
    <name type="common">Parasitic roundworm</name>
    <dbReference type="NCBI Taxonomy" id="6339"/>
    <lineage>
        <taxon>Eukaryota</taxon>
        <taxon>Metazoa</taxon>
        <taxon>Ecdysozoa</taxon>
        <taxon>Nematoda</taxon>
        <taxon>Chromadorea</taxon>
        <taxon>Rhabditida</taxon>
        <taxon>Rhabditina</taxon>
        <taxon>Rhabditomorpha</taxon>
        <taxon>Strongyloidea</taxon>
        <taxon>Heligmosomidae</taxon>
        <taxon>Heligmosomoides</taxon>
    </lineage>
</organism>
<evidence type="ECO:0000313" key="3">
    <source>
        <dbReference type="Proteomes" id="UP000050761"/>
    </source>
</evidence>
<dbReference type="Pfam" id="PF10323">
    <property type="entry name" value="7TM_GPCR_Srv"/>
    <property type="match status" value="1"/>
</dbReference>
<dbReference type="Proteomes" id="UP000050761">
    <property type="component" value="Unassembled WGS sequence"/>
</dbReference>
<evidence type="ECO:0000313" key="2">
    <source>
        <dbReference type="EMBL" id="VDP56947.1"/>
    </source>
</evidence>
<dbReference type="AlphaFoldDB" id="A0A183GUE8"/>
<feature type="transmembrane region" description="Helical" evidence="1">
    <location>
        <begin position="86"/>
        <end position="113"/>
    </location>
</feature>
<accession>A0A3P8DYS5</accession>
<name>A0A183GUE8_HELPZ</name>
<feature type="transmembrane region" description="Helical" evidence="1">
    <location>
        <begin position="12"/>
        <end position="33"/>
    </location>
</feature>
<dbReference type="WBParaSite" id="HPBE_0002631801-mRNA-1">
    <property type="protein sequence ID" value="HPBE_0002631801-mRNA-1"/>
    <property type="gene ID" value="HPBE_0002631801"/>
</dbReference>